<reference evidence="2" key="1">
    <citation type="submission" date="2017-04" db="EMBL/GenBank/DDBJ databases">
        <title>Unexpected and diverse lifestyles within the genus Limnohabitans.</title>
        <authorList>
            <person name="Kasalicky V."/>
            <person name="Mehrshad M."/>
            <person name="Andrei S.-A."/>
            <person name="Salcher M."/>
            <person name="Kratochvilova H."/>
            <person name="Simek K."/>
            <person name="Ghai R."/>
        </authorList>
    </citation>
    <scope>NUCLEOTIDE SEQUENCE [LARGE SCALE GENOMIC DNA]</scope>
    <source>
        <strain evidence="2">II-D5</strain>
    </source>
</reference>
<evidence type="ECO:0008006" key="4">
    <source>
        <dbReference type="Google" id="ProtNLM"/>
    </source>
</evidence>
<gene>
    <name evidence="2" type="ORF">H663_012800</name>
</gene>
<feature type="chain" id="PRO_5015402712" description="CopC domain-containing protein" evidence="1">
    <location>
        <begin position="26"/>
        <end position="152"/>
    </location>
</feature>
<sequence>MMSTRASWLAGLVAGVALSVSAAQAFELVSLQEQQAALTAPEPLSPKTNPVAGAPMIDIVEPRIGSVITSPTSIQLVFQASASSAVRPETFKVLYGRLRLDITQRLLGAASITAQGIAVKGANLPKGSHRLLLSIEDSLGRQGQRQLDIEVN</sequence>
<comment type="caution">
    <text evidence="2">The sequence shown here is derived from an EMBL/GenBank/DDBJ whole genome shotgun (WGS) entry which is preliminary data.</text>
</comment>
<evidence type="ECO:0000313" key="3">
    <source>
        <dbReference type="Proteomes" id="UP000037507"/>
    </source>
</evidence>
<organism evidence="2 3">
    <name type="scientific">Limnohabitans planktonicus II-D5</name>
    <dbReference type="NCBI Taxonomy" id="1293045"/>
    <lineage>
        <taxon>Bacteria</taxon>
        <taxon>Pseudomonadati</taxon>
        <taxon>Pseudomonadota</taxon>
        <taxon>Betaproteobacteria</taxon>
        <taxon>Burkholderiales</taxon>
        <taxon>Comamonadaceae</taxon>
        <taxon>Limnohabitans</taxon>
    </lineage>
</organism>
<dbReference type="Proteomes" id="UP000037507">
    <property type="component" value="Unassembled WGS sequence"/>
</dbReference>
<protein>
    <recommendedName>
        <fullName evidence="4">CopC domain-containing protein</fullName>
    </recommendedName>
</protein>
<evidence type="ECO:0000313" key="2">
    <source>
        <dbReference type="EMBL" id="PVE42250.1"/>
    </source>
</evidence>
<name>A0A2T7UC17_9BURK</name>
<evidence type="ECO:0000256" key="1">
    <source>
        <dbReference type="SAM" id="SignalP"/>
    </source>
</evidence>
<accession>A0A2T7UC17</accession>
<keyword evidence="1" id="KW-0732">Signal</keyword>
<dbReference type="EMBL" id="LFYT02000016">
    <property type="protein sequence ID" value="PVE42250.1"/>
    <property type="molecule type" value="Genomic_DNA"/>
</dbReference>
<dbReference type="AlphaFoldDB" id="A0A2T7UC17"/>
<proteinExistence type="predicted"/>
<dbReference type="STRING" id="1293045.H663_10875"/>
<keyword evidence="3" id="KW-1185">Reference proteome</keyword>
<feature type="signal peptide" evidence="1">
    <location>
        <begin position="1"/>
        <end position="25"/>
    </location>
</feature>